<reference evidence="3" key="1">
    <citation type="journal article" date="2019" name="Int. J. Syst. Evol. Microbiol.">
        <title>The Global Catalogue of Microorganisms (GCM) 10K type strain sequencing project: providing services to taxonomists for standard genome sequencing and annotation.</title>
        <authorList>
            <consortium name="The Broad Institute Genomics Platform"/>
            <consortium name="The Broad Institute Genome Sequencing Center for Infectious Disease"/>
            <person name="Wu L."/>
            <person name="Ma J."/>
        </authorList>
    </citation>
    <scope>NUCLEOTIDE SEQUENCE [LARGE SCALE GENOMIC DNA]</scope>
    <source>
        <strain evidence="3">KCTC 12708</strain>
    </source>
</reference>
<dbReference type="SUPFAM" id="SSF51004">
    <property type="entry name" value="C-terminal (heme d1) domain of cytochrome cd1-nitrite reductase"/>
    <property type="match status" value="1"/>
</dbReference>
<sequence length="405" mass="44010">MNKSIFNFSKALALSALSLLFVFSTVSCSDSDDEGVSCQGGDYGMSLAIQSTDGSYTYYTLAYNNLMSGTLTAQGQGIEQPGYYDFKAIDNTIYSLGGLDDVNVVAISQDNGCLSQAGDVSFPNSLSDLVKADNNTLVSVAMSSDSDIITFRKFNPNTVSVTETVDIQVSEFTDLVGLSYSGMVISDDHLFLSYYISDPETFATTHTDQAEVAVFSYPELEFQEVITDDRVGPIGGFNTKSGLVKDQAGNIYAISHSNPANGYSQSTKPAGILKINAGETSFDEDYFFDINDVANGTMVYAKLLSDGRFFAEINTEARANQAMWSDSPLESAIVNFEAQTVNYVQNIPAHAGDGRRLVGFEEDSNYYITIPEEDGIFVYQIDTQNYTATQGAEVQASFIAGFYKF</sequence>
<dbReference type="Pfam" id="PF14298">
    <property type="entry name" value="DUF4374"/>
    <property type="match status" value="1"/>
</dbReference>
<dbReference type="RefSeq" id="WP_036243515.1">
    <property type="nucleotide sequence ID" value="NZ_BMWY01000004.1"/>
</dbReference>
<feature type="chain" id="PRO_5045119466" description="DUF4374 domain-containing protein" evidence="1">
    <location>
        <begin position="30"/>
        <end position="405"/>
    </location>
</feature>
<dbReference type="PROSITE" id="PS51257">
    <property type="entry name" value="PROKAR_LIPOPROTEIN"/>
    <property type="match status" value="1"/>
</dbReference>
<evidence type="ECO:0000313" key="3">
    <source>
        <dbReference type="Proteomes" id="UP000615593"/>
    </source>
</evidence>
<dbReference type="GeneID" id="94369273"/>
<protein>
    <recommendedName>
        <fullName evidence="4">DUF4374 domain-containing protein</fullName>
    </recommendedName>
</protein>
<dbReference type="InterPro" id="IPR025401">
    <property type="entry name" value="DUF4374"/>
</dbReference>
<keyword evidence="3" id="KW-1185">Reference proteome</keyword>
<evidence type="ECO:0008006" key="4">
    <source>
        <dbReference type="Google" id="ProtNLM"/>
    </source>
</evidence>
<name>A0ABQ3BSG6_9FLAO</name>
<evidence type="ECO:0000256" key="1">
    <source>
        <dbReference type="SAM" id="SignalP"/>
    </source>
</evidence>
<dbReference type="InterPro" id="IPR011048">
    <property type="entry name" value="Haem_d1_sf"/>
</dbReference>
<evidence type="ECO:0000313" key="2">
    <source>
        <dbReference type="EMBL" id="GGZ55302.1"/>
    </source>
</evidence>
<comment type="caution">
    <text evidence="2">The sequence shown here is derived from an EMBL/GenBank/DDBJ whole genome shotgun (WGS) entry which is preliminary data.</text>
</comment>
<dbReference type="Proteomes" id="UP000615593">
    <property type="component" value="Unassembled WGS sequence"/>
</dbReference>
<gene>
    <name evidence="2" type="ORF">GCM10008088_16090</name>
</gene>
<keyword evidence="1" id="KW-0732">Signal</keyword>
<proteinExistence type="predicted"/>
<dbReference type="EMBL" id="BMWY01000004">
    <property type="protein sequence ID" value="GGZ55302.1"/>
    <property type="molecule type" value="Genomic_DNA"/>
</dbReference>
<organism evidence="2 3">
    <name type="scientific">Mesonia mobilis</name>
    <dbReference type="NCBI Taxonomy" id="369791"/>
    <lineage>
        <taxon>Bacteria</taxon>
        <taxon>Pseudomonadati</taxon>
        <taxon>Bacteroidota</taxon>
        <taxon>Flavobacteriia</taxon>
        <taxon>Flavobacteriales</taxon>
        <taxon>Flavobacteriaceae</taxon>
        <taxon>Mesonia</taxon>
    </lineage>
</organism>
<accession>A0ABQ3BSG6</accession>
<feature type="signal peptide" evidence="1">
    <location>
        <begin position="1"/>
        <end position="29"/>
    </location>
</feature>